<evidence type="ECO:0000256" key="1">
    <source>
        <dbReference type="SAM" id="Phobius"/>
    </source>
</evidence>
<proteinExistence type="predicted"/>
<keyword evidence="1" id="KW-1133">Transmembrane helix</keyword>
<organism evidence="3 4">
    <name type="scientific">Faecousia intestinalis</name>
    <dbReference type="NCBI Taxonomy" id="3133167"/>
    <lineage>
        <taxon>Bacteria</taxon>
        <taxon>Bacillati</taxon>
        <taxon>Bacillota</taxon>
        <taxon>Clostridia</taxon>
        <taxon>Eubacteriales</taxon>
        <taxon>Oscillospiraceae</taxon>
        <taxon>Faecousia</taxon>
    </lineage>
</organism>
<reference evidence="3 4" key="1">
    <citation type="submission" date="2024-03" db="EMBL/GenBank/DDBJ databases">
        <title>Human intestinal bacterial collection.</title>
        <authorList>
            <person name="Pauvert C."/>
            <person name="Hitch T.C.A."/>
            <person name="Clavel T."/>
        </authorList>
    </citation>
    <scope>NUCLEOTIDE SEQUENCE [LARGE SCALE GENOMIC DNA]</scope>
    <source>
        <strain evidence="3 4">CLA-AA-H192</strain>
    </source>
</reference>
<accession>A0ABV1G314</accession>
<feature type="transmembrane region" description="Helical" evidence="1">
    <location>
        <begin position="30"/>
        <end position="51"/>
    </location>
</feature>
<gene>
    <name evidence="3" type="ORF">WMO66_00595</name>
</gene>
<keyword evidence="1" id="KW-0472">Membrane</keyword>
<evidence type="ECO:0000313" key="4">
    <source>
        <dbReference type="Proteomes" id="UP001491552"/>
    </source>
</evidence>
<dbReference type="EMBL" id="JBBMFF010000049">
    <property type="protein sequence ID" value="MEQ2509754.1"/>
    <property type="molecule type" value="Genomic_DNA"/>
</dbReference>
<comment type="caution">
    <text evidence="3">The sequence shown here is derived from an EMBL/GenBank/DDBJ whole genome shotgun (WGS) entry which is preliminary data.</text>
</comment>
<dbReference type="Pfam" id="PF14317">
    <property type="entry name" value="YcxB"/>
    <property type="match status" value="1"/>
</dbReference>
<evidence type="ECO:0000313" key="3">
    <source>
        <dbReference type="EMBL" id="MEQ2509754.1"/>
    </source>
</evidence>
<feature type="transmembrane region" description="Helical" evidence="1">
    <location>
        <begin position="57"/>
        <end position="77"/>
    </location>
</feature>
<dbReference type="InterPro" id="IPR025588">
    <property type="entry name" value="YcxB-like_C"/>
</dbReference>
<protein>
    <submittedName>
        <fullName evidence="3">YcxB family protein</fullName>
    </submittedName>
</protein>
<dbReference type="RefSeq" id="WP_349134465.1">
    <property type="nucleotide sequence ID" value="NZ_JBBMFF010000049.1"/>
</dbReference>
<sequence length="174" mass="20001">MESRFSVDTTIDADIQYEASKSLMPRYVQLLTWVCFGLSVVLLGIMVWQYVMTKNTMHLVLALLLVLVVGYALFNQLRGPRTALRRWQQNIQSKYGSNALHLHTDFYDLTLAQTLQENGEVLDAGYSTITELRETEHLFLLHCGRQQWYFVNKAGFTKGTPDEFRAFISERIGG</sequence>
<evidence type="ECO:0000259" key="2">
    <source>
        <dbReference type="Pfam" id="PF14317"/>
    </source>
</evidence>
<keyword evidence="4" id="KW-1185">Reference proteome</keyword>
<name>A0ABV1G314_9FIRM</name>
<keyword evidence="1" id="KW-0812">Transmembrane</keyword>
<feature type="domain" description="YcxB-like C-terminal" evidence="2">
    <location>
        <begin position="124"/>
        <end position="168"/>
    </location>
</feature>
<dbReference type="Proteomes" id="UP001491552">
    <property type="component" value="Unassembled WGS sequence"/>
</dbReference>